<feature type="compositionally biased region" description="Basic and acidic residues" evidence="7">
    <location>
        <begin position="156"/>
        <end position="166"/>
    </location>
</feature>
<feature type="coiled-coil region" evidence="6">
    <location>
        <begin position="201"/>
        <end position="235"/>
    </location>
</feature>
<dbReference type="InterPro" id="IPR011598">
    <property type="entry name" value="bHLH_dom"/>
</dbReference>
<evidence type="ECO:0000256" key="6">
    <source>
        <dbReference type="SAM" id="Coils"/>
    </source>
</evidence>
<feature type="compositionally biased region" description="Low complexity" evidence="7">
    <location>
        <begin position="94"/>
        <end position="111"/>
    </location>
</feature>
<dbReference type="GO" id="GO:0000981">
    <property type="term" value="F:DNA-binding transcription factor activity, RNA polymerase II-specific"/>
    <property type="evidence" value="ECO:0007669"/>
    <property type="project" value="TreeGrafter"/>
</dbReference>
<dbReference type="EMBL" id="CAEY01000080">
    <property type="status" value="NOT_ANNOTATED_CDS"/>
    <property type="molecule type" value="Genomic_DNA"/>
</dbReference>
<sequence>MSLETLLEAARYLSRVEQDAAFSEIWSEEGQSSNGDSGGHLLIDPNLPISCQFHTYSSAATASKPLAFPVKNSKKTHSSQNDYNGITISPVLPSSLSSQSSNLSSSPTSNSYRRRALSTGSSSSSVKAQRGNRSSRYSESSHDADSAASNRHREMHKTSEKNRRAQLRDCFEQLKKELPQPEYRDRKSSHINIINCALRCIQNLKKKEAENEIEMARLARTKVRHQNTISQLRQDLKLGNSIDVDKILKESVDNVPVVGAFEVTGNEMSGSSSASDSYSMVKTPSTYRGECDGDYQSDGEVIAIIANNLLNKFSF</sequence>
<comment type="subcellular location">
    <subcellularLocation>
        <location evidence="1">Nucleus</location>
    </subcellularLocation>
</comment>
<dbReference type="GO" id="GO:0000978">
    <property type="term" value="F:RNA polymerase II cis-regulatory region sequence-specific DNA binding"/>
    <property type="evidence" value="ECO:0007669"/>
    <property type="project" value="TreeGrafter"/>
</dbReference>
<accession>T1KHY3</accession>
<reference evidence="10" key="1">
    <citation type="submission" date="2011-08" db="EMBL/GenBank/DDBJ databases">
        <authorList>
            <person name="Rombauts S."/>
        </authorList>
    </citation>
    <scope>NUCLEOTIDE SEQUENCE</scope>
    <source>
        <strain evidence="10">London</strain>
    </source>
</reference>
<evidence type="ECO:0000256" key="2">
    <source>
        <dbReference type="ARBA" id="ARBA00023015"/>
    </source>
</evidence>
<dbReference type="STRING" id="32264.T1KHY3"/>
<keyword evidence="6" id="KW-0175">Coiled coil</keyword>
<dbReference type="Proteomes" id="UP000015104">
    <property type="component" value="Unassembled WGS sequence"/>
</dbReference>
<dbReference type="AlphaFoldDB" id="T1KHY3"/>
<feature type="domain" description="BHLH" evidence="8">
    <location>
        <begin position="151"/>
        <end position="204"/>
    </location>
</feature>
<feature type="region of interest" description="Disordered" evidence="7">
    <location>
        <begin position="94"/>
        <end position="166"/>
    </location>
</feature>
<evidence type="ECO:0000313" key="10">
    <source>
        <dbReference type="Proteomes" id="UP000015104"/>
    </source>
</evidence>
<gene>
    <name evidence="9" type="primary">107364289</name>
</gene>
<keyword evidence="2" id="KW-0805">Transcription regulation</keyword>
<dbReference type="Gene3D" id="4.10.280.10">
    <property type="entry name" value="Helix-loop-helix DNA-binding domain"/>
    <property type="match status" value="1"/>
</dbReference>
<reference evidence="9" key="2">
    <citation type="submission" date="2015-06" db="UniProtKB">
        <authorList>
            <consortium name="EnsemblMetazoa"/>
        </authorList>
    </citation>
    <scope>IDENTIFICATION</scope>
</reference>
<dbReference type="OrthoDB" id="419455at2759"/>
<evidence type="ECO:0000256" key="3">
    <source>
        <dbReference type="ARBA" id="ARBA00023125"/>
    </source>
</evidence>
<evidence type="ECO:0000256" key="7">
    <source>
        <dbReference type="SAM" id="MobiDB-lite"/>
    </source>
</evidence>
<dbReference type="GO" id="GO:0046983">
    <property type="term" value="F:protein dimerization activity"/>
    <property type="evidence" value="ECO:0007669"/>
    <property type="project" value="InterPro"/>
</dbReference>
<evidence type="ECO:0000256" key="4">
    <source>
        <dbReference type="ARBA" id="ARBA00023163"/>
    </source>
</evidence>
<proteinExistence type="predicted"/>
<protein>
    <recommendedName>
        <fullName evidence="8">BHLH domain-containing protein</fullName>
    </recommendedName>
</protein>
<keyword evidence="3" id="KW-0238">DNA-binding</keyword>
<keyword evidence="4" id="KW-0804">Transcription</keyword>
<dbReference type="Pfam" id="PF00010">
    <property type="entry name" value="HLH"/>
    <property type="match status" value="1"/>
</dbReference>
<keyword evidence="5" id="KW-0539">Nucleus</keyword>
<dbReference type="PANTHER" id="PTHR11969">
    <property type="entry name" value="MAX DIMERIZATION, MAD"/>
    <property type="match status" value="1"/>
</dbReference>
<evidence type="ECO:0000256" key="5">
    <source>
        <dbReference type="ARBA" id="ARBA00023242"/>
    </source>
</evidence>
<dbReference type="SMART" id="SM00353">
    <property type="entry name" value="HLH"/>
    <property type="match status" value="1"/>
</dbReference>
<name>T1KHY3_TETUR</name>
<dbReference type="EnsemblMetazoa" id="tetur11g06060.1">
    <property type="protein sequence ID" value="tetur11g06060.1"/>
    <property type="gene ID" value="tetur11g06060"/>
</dbReference>
<dbReference type="InterPro" id="IPR036638">
    <property type="entry name" value="HLH_DNA-bd_sf"/>
</dbReference>
<evidence type="ECO:0000256" key="1">
    <source>
        <dbReference type="ARBA" id="ARBA00004123"/>
    </source>
</evidence>
<dbReference type="GO" id="GO:0005634">
    <property type="term" value="C:nucleus"/>
    <property type="evidence" value="ECO:0007669"/>
    <property type="project" value="UniProtKB-SubCell"/>
</dbReference>
<dbReference type="PROSITE" id="PS50888">
    <property type="entry name" value="BHLH"/>
    <property type="match status" value="1"/>
</dbReference>
<dbReference type="HOGENOM" id="CLU_883765_0_0_1"/>
<evidence type="ECO:0000313" key="9">
    <source>
        <dbReference type="EnsemblMetazoa" id="tetur11g06060.1"/>
    </source>
</evidence>
<dbReference type="eggNOG" id="KOG2483">
    <property type="taxonomic scope" value="Eukaryota"/>
</dbReference>
<evidence type="ECO:0000259" key="8">
    <source>
        <dbReference type="PROSITE" id="PS50888"/>
    </source>
</evidence>
<keyword evidence="10" id="KW-1185">Reference proteome</keyword>
<dbReference type="KEGG" id="tut:107364289"/>
<dbReference type="SUPFAM" id="SSF47459">
    <property type="entry name" value="HLH, helix-loop-helix DNA-binding domain"/>
    <property type="match status" value="1"/>
</dbReference>
<dbReference type="PANTHER" id="PTHR11969:SF99">
    <property type="entry name" value="MAX-BINDING PROTEIN MNT"/>
    <property type="match status" value="1"/>
</dbReference>
<organism evidence="9 10">
    <name type="scientific">Tetranychus urticae</name>
    <name type="common">Two-spotted spider mite</name>
    <dbReference type="NCBI Taxonomy" id="32264"/>
    <lineage>
        <taxon>Eukaryota</taxon>
        <taxon>Metazoa</taxon>
        <taxon>Ecdysozoa</taxon>
        <taxon>Arthropoda</taxon>
        <taxon>Chelicerata</taxon>
        <taxon>Arachnida</taxon>
        <taxon>Acari</taxon>
        <taxon>Acariformes</taxon>
        <taxon>Trombidiformes</taxon>
        <taxon>Prostigmata</taxon>
        <taxon>Eleutherengona</taxon>
        <taxon>Raphignathae</taxon>
        <taxon>Tetranychoidea</taxon>
        <taxon>Tetranychidae</taxon>
        <taxon>Tetranychus</taxon>
    </lineage>
</organism>